<dbReference type="InterPro" id="IPR013078">
    <property type="entry name" value="His_Pase_superF_clade-1"/>
</dbReference>
<organism evidence="1 2">
    <name type="scientific">Roseofilum acuticapitatum BLCC-M154</name>
    <dbReference type="NCBI Taxonomy" id="3022444"/>
    <lineage>
        <taxon>Bacteria</taxon>
        <taxon>Bacillati</taxon>
        <taxon>Cyanobacteriota</taxon>
        <taxon>Cyanophyceae</taxon>
        <taxon>Desertifilales</taxon>
        <taxon>Desertifilaceae</taxon>
        <taxon>Roseofilum</taxon>
        <taxon>Roseofilum acuticapitatum</taxon>
    </lineage>
</organism>
<dbReference type="RefSeq" id="WP_283754240.1">
    <property type="nucleotide sequence ID" value="NZ_JAQOSP010000090.1"/>
</dbReference>
<dbReference type="EMBL" id="JAQOSP010000090">
    <property type="protein sequence ID" value="MDJ1170483.1"/>
    <property type="molecule type" value="Genomic_DNA"/>
</dbReference>
<reference evidence="1 2" key="1">
    <citation type="submission" date="2023-01" db="EMBL/GenBank/DDBJ databases">
        <title>Novel diversity within Roseofilum (Cyanobacteria; Desertifilaceae) from marine benthic mats with descriptions of four novel species.</title>
        <authorList>
            <person name="Wang Y."/>
            <person name="Berthold D.E."/>
            <person name="Hu J."/>
            <person name="Lefler F.W."/>
            <person name="Laughinghouse H.D. IV."/>
        </authorList>
    </citation>
    <scope>NUCLEOTIDE SEQUENCE [LARGE SCALE GENOMIC DNA]</scope>
    <source>
        <strain evidence="1 2">BLCC-M154</strain>
    </source>
</reference>
<dbReference type="Pfam" id="PF00300">
    <property type="entry name" value="His_Phos_1"/>
    <property type="match status" value="2"/>
</dbReference>
<dbReference type="PROSITE" id="PS00175">
    <property type="entry name" value="PG_MUTASE"/>
    <property type="match status" value="2"/>
</dbReference>
<dbReference type="InterPro" id="IPR029033">
    <property type="entry name" value="His_PPase_superfam"/>
</dbReference>
<gene>
    <name evidence="1" type="ORF">PMG71_13690</name>
</gene>
<evidence type="ECO:0000313" key="1">
    <source>
        <dbReference type="EMBL" id="MDJ1170483.1"/>
    </source>
</evidence>
<keyword evidence="2" id="KW-1185">Reference proteome</keyword>
<sequence>MTTRVILVRHGQSSYNAQQRIQGRLNDSVLTEQGKADAKLVAIALQGLSLDAIYSSPLQRARQTAEEIVTHLGSSLTIESPETLLEVDLPLWQGMHKKEVQTQFPQDYQIWKQQPEAFKMVISTPEGTKEHYPVLAMHEQAKQFWQDLLAKHQGQTVLVVAHNGINRCLLSTALNISPAYYQSILQSNCGISVLNFSGGWGESVQLESMNLTHHLGFSLPKFNEPEGIRLLLVRHGETQWNRDKRFQGVKDIPLNETGKEQGRKAGEFLKDVPIDFAVSSPLLRPKETAELILESHPGVELQLNPLLAEISHGLWEGMLESEIEAAYPGMLAEWQKSPETVQMPEGENLQQVWERAIAAWRSILESAKPGTTGMVTAHDAINKAIVCHLFDLDPQYFWNFKQGNGAITVIDYPYGPQGKPLLKCHNITSHLNAGILDRTAAGAL</sequence>
<dbReference type="CDD" id="cd07067">
    <property type="entry name" value="HP_PGM_like"/>
    <property type="match status" value="2"/>
</dbReference>
<comment type="caution">
    <text evidence="1">The sequence shown here is derived from an EMBL/GenBank/DDBJ whole genome shotgun (WGS) entry which is preliminary data.</text>
</comment>
<dbReference type="PANTHER" id="PTHR48100:SF10">
    <property type="entry name" value="2-CARBOXY-D-ARABINITOL-1-PHOSPHATASE-RELATED"/>
    <property type="match status" value="1"/>
</dbReference>
<dbReference type="InterPro" id="IPR050275">
    <property type="entry name" value="PGM_Phosphatase"/>
</dbReference>
<dbReference type="PANTHER" id="PTHR48100">
    <property type="entry name" value="BROAD-SPECIFICITY PHOSPHATASE YOR283W-RELATED"/>
    <property type="match status" value="1"/>
</dbReference>
<evidence type="ECO:0000313" key="2">
    <source>
        <dbReference type="Proteomes" id="UP001235303"/>
    </source>
</evidence>
<dbReference type="Gene3D" id="3.40.50.1240">
    <property type="entry name" value="Phosphoglycerate mutase-like"/>
    <property type="match status" value="2"/>
</dbReference>
<protein>
    <submittedName>
        <fullName evidence="1">Histidine phosphatase family protein</fullName>
    </submittedName>
</protein>
<dbReference type="SUPFAM" id="SSF53254">
    <property type="entry name" value="Phosphoglycerate mutase-like"/>
    <property type="match status" value="2"/>
</dbReference>
<dbReference type="InterPro" id="IPR001345">
    <property type="entry name" value="PG/BPGM_mutase_AS"/>
</dbReference>
<proteinExistence type="predicted"/>
<dbReference type="Proteomes" id="UP001235303">
    <property type="component" value="Unassembled WGS sequence"/>
</dbReference>
<accession>A0ABT7AWQ0</accession>
<name>A0ABT7AWQ0_9CYAN</name>
<dbReference type="SMART" id="SM00855">
    <property type="entry name" value="PGAM"/>
    <property type="match status" value="2"/>
</dbReference>